<evidence type="ECO:0000256" key="1">
    <source>
        <dbReference type="ARBA" id="ARBA00001970"/>
    </source>
</evidence>
<comment type="similarity">
    <text evidence="6">Belongs to the DyP-type peroxidase family.</text>
</comment>
<evidence type="ECO:0000256" key="5">
    <source>
        <dbReference type="ARBA" id="ARBA00023004"/>
    </source>
</evidence>
<dbReference type="SUPFAM" id="SSF54909">
    <property type="entry name" value="Dimeric alpha+beta barrel"/>
    <property type="match status" value="1"/>
</dbReference>
<dbReference type="RefSeq" id="WP_354598595.1">
    <property type="nucleotide sequence ID" value="NZ_CP136798.1"/>
</dbReference>
<dbReference type="InterPro" id="IPR048328">
    <property type="entry name" value="Dyp_perox_C"/>
</dbReference>
<protein>
    <submittedName>
        <fullName evidence="10">Dyp-type peroxidase</fullName>
    </submittedName>
</protein>
<evidence type="ECO:0000256" key="7">
    <source>
        <dbReference type="SAM" id="MobiDB-lite"/>
    </source>
</evidence>
<keyword evidence="5" id="KW-0408">Iron</keyword>
<dbReference type="PROSITE" id="PS51404">
    <property type="entry name" value="DYP_PEROXIDASE"/>
    <property type="match status" value="1"/>
</dbReference>
<keyword evidence="2 10" id="KW-0575">Peroxidase</keyword>
<feature type="region of interest" description="Disordered" evidence="7">
    <location>
        <begin position="312"/>
        <end position="366"/>
    </location>
</feature>
<evidence type="ECO:0000259" key="9">
    <source>
        <dbReference type="Pfam" id="PF20628"/>
    </source>
</evidence>
<dbReference type="InterPro" id="IPR011008">
    <property type="entry name" value="Dimeric_a/b-barrel"/>
</dbReference>
<accession>A0AAU8KP40</accession>
<dbReference type="EMBL" id="CP136798">
    <property type="protein sequence ID" value="XCN18192.1"/>
    <property type="molecule type" value="Genomic_DNA"/>
</dbReference>
<evidence type="ECO:0000256" key="2">
    <source>
        <dbReference type="ARBA" id="ARBA00022559"/>
    </source>
</evidence>
<feature type="domain" description="Dyp-type peroxidase N-terminal" evidence="8">
    <location>
        <begin position="12"/>
        <end position="140"/>
    </location>
</feature>
<dbReference type="GO" id="GO:0005829">
    <property type="term" value="C:cytosol"/>
    <property type="evidence" value="ECO:0007669"/>
    <property type="project" value="TreeGrafter"/>
</dbReference>
<dbReference type="Pfam" id="PF04261">
    <property type="entry name" value="Dyp_perox_N"/>
    <property type="match status" value="1"/>
</dbReference>
<dbReference type="InterPro" id="IPR006314">
    <property type="entry name" value="Dyp_peroxidase"/>
</dbReference>
<dbReference type="AlphaFoldDB" id="A0AAU8KP40"/>
<evidence type="ECO:0000313" key="10">
    <source>
        <dbReference type="EMBL" id="XCN18192.1"/>
    </source>
</evidence>
<evidence type="ECO:0000256" key="6">
    <source>
        <dbReference type="ARBA" id="ARBA00025737"/>
    </source>
</evidence>
<organism evidence="10">
    <name type="scientific">Streptomyces sp. JL1001</name>
    <dbReference type="NCBI Taxonomy" id="3078227"/>
    <lineage>
        <taxon>Bacteria</taxon>
        <taxon>Bacillati</taxon>
        <taxon>Actinomycetota</taxon>
        <taxon>Actinomycetes</taxon>
        <taxon>Kitasatosporales</taxon>
        <taxon>Streptomycetaceae</taxon>
        <taxon>Streptomyces</taxon>
    </lineage>
</organism>
<sequence>MSDAVPDPVAVQPVVAPLTNAALILVGTVEPGGESAVRDVLPDLAAVARSLGFRFPDADLACVAGFGSSAWDRLFTGPRPAHLHPFPELRGPLHHAPATPGDVLLHIRAERMDVCYAWAAQLLDKLGGALRIVDETHGFRYLDHRDLLGFVDGTENPVGADARAAALVGADDDPNFEGGSYVVVQKYLHDLTSWNALTVEEQERVIGRTKLDDVEFPDEDKPADSHLALNTITDPDGTERDILRANMPFGSFGKGEFGTYFIGYAADPDVTERMLRNMFLGDPPGTHDRILDFSTAVTGSLFFAPRAGFLDDPPPLPSLARSGNRPEPVAAPVSPEPAPDPVRQEPVPAGSDHGSLRIGSLQESAQ</sequence>
<evidence type="ECO:0000256" key="3">
    <source>
        <dbReference type="ARBA" id="ARBA00022723"/>
    </source>
</evidence>
<dbReference type="GO" id="GO:0004601">
    <property type="term" value="F:peroxidase activity"/>
    <property type="evidence" value="ECO:0007669"/>
    <property type="project" value="UniProtKB-KW"/>
</dbReference>
<proteinExistence type="inferred from homology"/>
<gene>
    <name evidence="10" type="ORF">R1Y80_33115</name>
</gene>
<dbReference type="PANTHER" id="PTHR30521">
    <property type="entry name" value="DEFERROCHELATASE/PEROXIDASE"/>
    <property type="match status" value="1"/>
</dbReference>
<evidence type="ECO:0000259" key="8">
    <source>
        <dbReference type="Pfam" id="PF04261"/>
    </source>
</evidence>
<comment type="cofactor">
    <cofactor evidence="1">
        <name>heme b</name>
        <dbReference type="ChEBI" id="CHEBI:60344"/>
    </cofactor>
</comment>
<dbReference type="GO" id="GO:0046872">
    <property type="term" value="F:metal ion binding"/>
    <property type="evidence" value="ECO:0007669"/>
    <property type="project" value="UniProtKB-KW"/>
</dbReference>
<dbReference type="GO" id="GO:0020037">
    <property type="term" value="F:heme binding"/>
    <property type="evidence" value="ECO:0007669"/>
    <property type="project" value="InterPro"/>
</dbReference>
<reference evidence="10" key="1">
    <citation type="submission" date="2023-10" db="EMBL/GenBank/DDBJ databases">
        <title>Complete genome sequence of Streptomyces sp. JL1001.</title>
        <authorList>
            <person name="Jiang L."/>
        </authorList>
    </citation>
    <scope>NUCLEOTIDE SEQUENCE</scope>
    <source>
        <strain evidence="10">JL1001</strain>
    </source>
</reference>
<dbReference type="InterPro" id="IPR048327">
    <property type="entry name" value="Dyp_perox_N"/>
</dbReference>
<feature type="domain" description="Dyp-type peroxidase C-terminal" evidence="9">
    <location>
        <begin position="143"/>
        <end position="306"/>
    </location>
</feature>
<keyword evidence="4" id="KW-0560">Oxidoreductase</keyword>
<dbReference type="NCBIfam" id="TIGR01413">
    <property type="entry name" value="Dyp_perox_fam"/>
    <property type="match status" value="1"/>
</dbReference>
<dbReference type="PANTHER" id="PTHR30521:SF0">
    <property type="entry name" value="DYP-TYPE PEROXIDASE FAMILY PROTEIN"/>
    <property type="match status" value="1"/>
</dbReference>
<dbReference type="Pfam" id="PF20628">
    <property type="entry name" value="Dyp_perox_C"/>
    <property type="match status" value="1"/>
</dbReference>
<evidence type="ECO:0000256" key="4">
    <source>
        <dbReference type="ARBA" id="ARBA00023002"/>
    </source>
</evidence>
<name>A0AAU8KP40_9ACTN</name>
<keyword evidence="3" id="KW-0479">Metal-binding</keyword>